<dbReference type="AlphaFoldDB" id="A0A445CN53"/>
<proteinExistence type="predicted"/>
<dbReference type="STRING" id="3818.A0A445CN53"/>
<dbReference type="GO" id="GO:0000278">
    <property type="term" value="P:mitotic cell cycle"/>
    <property type="evidence" value="ECO:0007669"/>
    <property type="project" value="TreeGrafter"/>
</dbReference>
<evidence type="ECO:0000313" key="2">
    <source>
        <dbReference type="Proteomes" id="UP000289738"/>
    </source>
</evidence>
<comment type="caution">
    <text evidence="1">The sequence shown here is derived from an EMBL/GenBank/DDBJ whole genome shotgun (WGS) entry which is preliminary data.</text>
</comment>
<dbReference type="GO" id="GO:0005737">
    <property type="term" value="C:cytoplasm"/>
    <property type="evidence" value="ECO:0007669"/>
    <property type="project" value="TreeGrafter"/>
</dbReference>
<dbReference type="Gene3D" id="3.30.200.20">
    <property type="entry name" value="Phosphorylase Kinase, domain 1"/>
    <property type="match status" value="1"/>
</dbReference>
<evidence type="ECO:0000313" key="1">
    <source>
        <dbReference type="EMBL" id="RYR52355.1"/>
    </source>
</evidence>
<accession>A0A445CN53</accession>
<dbReference type="Proteomes" id="UP000289738">
    <property type="component" value="Chromosome A06"/>
</dbReference>
<dbReference type="GO" id="GO:0005634">
    <property type="term" value="C:nucleus"/>
    <property type="evidence" value="ECO:0007669"/>
    <property type="project" value="TreeGrafter"/>
</dbReference>
<gene>
    <name evidence="1" type="ORF">Ahy_A06g027287</name>
</gene>
<keyword evidence="2" id="KW-1185">Reference proteome</keyword>
<dbReference type="EMBL" id="SDMP01000006">
    <property type="protein sequence ID" value="RYR52355.1"/>
    <property type="molecule type" value="Genomic_DNA"/>
</dbReference>
<name>A0A445CN53_ARAHY</name>
<dbReference type="PANTHER" id="PTHR24419:SF18">
    <property type="entry name" value="SERINE_THREONINE-PROTEIN KINASE HASPIN"/>
    <property type="match status" value="1"/>
</dbReference>
<organism evidence="1 2">
    <name type="scientific">Arachis hypogaea</name>
    <name type="common">Peanut</name>
    <dbReference type="NCBI Taxonomy" id="3818"/>
    <lineage>
        <taxon>Eukaryota</taxon>
        <taxon>Viridiplantae</taxon>
        <taxon>Streptophyta</taxon>
        <taxon>Embryophyta</taxon>
        <taxon>Tracheophyta</taxon>
        <taxon>Spermatophyta</taxon>
        <taxon>Magnoliopsida</taxon>
        <taxon>eudicotyledons</taxon>
        <taxon>Gunneridae</taxon>
        <taxon>Pentapetalae</taxon>
        <taxon>rosids</taxon>
        <taxon>fabids</taxon>
        <taxon>Fabales</taxon>
        <taxon>Fabaceae</taxon>
        <taxon>Papilionoideae</taxon>
        <taxon>50 kb inversion clade</taxon>
        <taxon>dalbergioids sensu lato</taxon>
        <taxon>Dalbergieae</taxon>
        <taxon>Pterocarpus clade</taxon>
        <taxon>Arachis</taxon>
    </lineage>
</organism>
<protein>
    <submittedName>
        <fullName evidence="1">Uncharacterized protein</fullName>
    </submittedName>
</protein>
<sequence length="83" mass="9422">MSMMSSNSKAAGSHSHCSSASVDIWSEILATEVFKVCQGPYDATLIQAWEAWDDKRGSENDHPKDFPEKQNDEFIARSFMHLW</sequence>
<reference evidence="1 2" key="1">
    <citation type="submission" date="2019-01" db="EMBL/GenBank/DDBJ databases">
        <title>Sequencing of cultivated peanut Arachis hypogaea provides insights into genome evolution and oil improvement.</title>
        <authorList>
            <person name="Chen X."/>
        </authorList>
    </citation>
    <scope>NUCLEOTIDE SEQUENCE [LARGE SCALE GENOMIC DNA]</scope>
    <source>
        <strain evidence="2">cv. Fuhuasheng</strain>
        <tissue evidence="1">Leaves</tissue>
    </source>
</reference>
<dbReference type="PANTHER" id="PTHR24419">
    <property type="entry name" value="INTERLEUKIN-1 RECEPTOR-ASSOCIATED KINASE"/>
    <property type="match status" value="1"/>
</dbReference>
<dbReference type="GO" id="GO:0072354">
    <property type="term" value="F:histone H3T3 kinase activity"/>
    <property type="evidence" value="ECO:0007669"/>
    <property type="project" value="TreeGrafter"/>
</dbReference>
<dbReference type="GO" id="GO:0035556">
    <property type="term" value="P:intracellular signal transduction"/>
    <property type="evidence" value="ECO:0007669"/>
    <property type="project" value="TreeGrafter"/>
</dbReference>